<name>A0AA36JEX7_9DINO</name>
<protein>
    <submittedName>
        <fullName evidence="1">Uncharacterized protein</fullName>
    </submittedName>
</protein>
<organism evidence="1 2">
    <name type="scientific">Effrenium voratum</name>
    <dbReference type="NCBI Taxonomy" id="2562239"/>
    <lineage>
        <taxon>Eukaryota</taxon>
        <taxon>Sar</taxon>
        <taxon>Alveolata</taxon>
        <taxon>Dinophyceae</taxon>
        <taxon>Suessiales</taxon>
        <taxon>Symbiodiniaceae</taxon>
        <taxon>Effrenium</taxon>
    </lineage>
</organism>
<evidence type="ECO:0000313" key="2">
    <source>
        <dbReference type="Proteomes" id="UP001178507"/>
    </source>
</evidence>
<dbReference type="AlphaFoldDB" id="A0AA36JEX7"/>
<proteinExistence type="predicted"/>
<evidence type="ECO:0000313" key="1">
    <source>
        <dbReference type="EMBL" id="CAJ1404957.1"/>
    </source>
</evidence>
<dbReference type="EMBL" id="CAUJNA010003563">
    <property type="protein sequence ID" value="CAJ1404957.1"/>
    <property type="molecule type" value="Genomic_DNA"/>
</dbReference>
<keyword evidence="2" id="KW-1185">Reference proteome</keyword>
<comment type="caution">
    <text evidence="1">The sequence shown here is derived from an EMBL/GenBank/DDBJ whole genome shotgun (WGS) entry which is preliminary data.</text>
</comment>
<sequence>MNVRLADLECSTETLAPWSALRSELAKPSDPPEDLAYELVDTHRVHASRLYDHFWGDRANLELGDAWPFQHYCILGHVTALYVLAWAHARRLDTQQAERYLSAAVMMLRMDDHDFFEHTTWPFSSWDILSNLFFLRQGWPFVPKHQKVPDSQWVRSRLPLVYPPHGPRCWPRCAEEEATPRVIKVWWTSKNPGPFVDFATILEEWVSDRYVVDISHNALADHCEYARYKDWLCSKDVRLKEVLREQTILSQMSQAECGEERGQWCGLRELHLDFEEVKRHFDARLSADLRQMDLFACGHPLFWCRLVESYGAPILGIWDMSHSFAVPEMMQEAWTGAFLNLFAQKQNLLVAMSAYHSFQVRWLLGWRVPYFQPITADVSLHARYQPLRAKEVLLSKFRGPYDIQLLLRMAKEAGDDFPLRFVPWDDLPCGRDCSKAELGHFRACVLSAYDTSPMKLTEFYALAMPLFIFRAGLWRTAMRWAKADAKSGGVNASLPGRSAVLLNADTATRAPDGASIALALQQETQAIPWHDPWGTAASEGPPFQDLPYSPFMENRNELLPPGAGFWVQLTDWALLPHLLHYESAGHLLSMLAELSLQELQNISARMVAHYSRLLVASVNFWRGIIQSLVEGDASRWKG</sequence>
<dbReference type="Proteomes" id="UP001178507">
    <property type="component" value="Unassembled WGS sequence"/>
</dbReference>
<gene>
    <name evidence="1" type="ORF">EVOR1521_LOCUS27312</name>
</gene>
<reference evidence="1" key="1">
    <citation type="submission" date="2023-08" db="EMBL/GenBank/DDBJ databases">
        <authorList>
            <person name="Chen Y."/>
            <person name="Shah S."/>
            <person name="Dougan E. K."/>
            <person name="Thang M."/>
            <person name="Chan C."/>
        </authorList>
    </citation>
    <scope>NUCLEOTIDE SEQUENCE</scope>
</reference>
<accession>A0AA36JEX7</accession>